<feature type="transmembrane region" description="Helical" evidence="9">
    <location>
        <begin position="137"/>
        <end position="164"/>
    </location>
</feature>
<gene>
    <name evidence="9 12" type="primary">glpG</name>
    <name evidence="12" type="ORF">NCTC10376_02057</name>
</gene>
<evidence type="ECO:0000313" key="13">
    <source>
        <dbReference type="Proteomes" id="UP000254331"/>
    </source>
</evidence>
<accession>A0A379F967</accession>
<dbReference type="InterPro" id="IPR022732">
    <property type="entry name" value="Peptidase_S54_GlpG_N"/>
</dbReference>
<keyword evidence="4" id="KW-0997">Cell inner membrane</keyword>
<dbReference type="InterPro" id="IPR035952">
    <property type="entry name" value="Rhomboid-like_sf"/>
</dbReference>
<dbReference type="Pfam" id="PF01694">
    <property type="entry name" value="Rhomboid"/>
    <property type="match status" value="1"/>
</dbReference>
<dbReference type="PANTHER" id="PTHR43731">
    <property type="entry name" value="RHOMBOID PROTEASE"/>
    <property type="match status" value="1"/>
</dbReference>
<keyword evidence="6 9" id="KW-0378">Hydrolase</keyword>
<dbReference type="NCBIfam" id="TIGR04239">
    <property type="entry name" value="rhombo_GlpG"/>
    <property type="match status" value="1"/>
</dbReference>
<dbReference type="HAMAP" id="MF_01594">
    <property type="entry name" value="Rhomboid_GlpG"/>
    <property type="match status" value="1"/>
</dbReference>
<dbReference type="Gene3D" id="3.30.70.2350">
    <property type="match status" value="1"/>
</dbReference>
<evidence type="ECO:0000313" key="12">
    <source>
        <dbReference type="EMBL" id="SUC16167.1"/>
    </source>
</evidence>
<feature type="transmembrane region" description="Helical" evidence="9">
    <location>
        <begin position="251"/>
        <end position="269"/>
    </location>
</feature>
<comment type="catalytic activity">
    <reaction evidence="9">
        <text>Cleaves type-1 transmembrane domains using a catalytic dyad composed of serine and histidine that are contributed by different transmembrane domains.</text>
        <dbReference type="EC" id="3.4.21.105"/>
    </reaction>
</comment>
<evidence type="ECO:0000256" key="3">
    <source>
        <dbReference type="ARBA" id="ARBA00022475"/>
    </source>
</evidence>
<dbReference type="Gene3D" id="1.20.1540.10">
    <property type="entry name" value="Rhomboid-like"/>
    <property type="match status" value="1"/>
</dbReference>
<comment type="subcellular location">
    <subcellularLocation>
        <location evidence="9">Cell membrane</location>
        <topology evidence="9">Multi-pass membrane protein</topology>
    </subcellularLocation>
    <subcellularLocation>
        <location evidence="1">Membrane</location>
        <topology evidence="1">Multi-pass membrane protein</topology>
    </subcellularLocation>
</comment>
<feature type="active site" evidence="9">
    <location>
        <position position="256"/>
    </location>
</feature>
<dbReference type="RefSeq" id="WP_087803711.1">
    <property type="nucleotide sequence ID" value="NZ_CP033736.1"/>
</dbReference>
<dbReference type="PANTHER" id="PTHR43731:SF14">
    <property type="entry name" value="PRESENILIN-ASSOCIATED RHOMBOID-LIKE PROTEIN, MITOCHONDRIAL"/>
    <property type="match status" value="1"/>
</dbReference>
<dbReference type="GO" id="GO:0005886">
    <property type="term" value="C:plasma membrane"/>
    <property type="evidence" value="ECO:0007669"/>
    <property type="project" value="UniProtKB-SubCell"/>
</dbReference>
<feature type="transmembrane region" description="Helical" evidence="9">
    <location>
        <begin position="225"/>
        <end position="245"/>
    </location>
</feature>
<keyword evidence="7 9" id="KW-1133">Transmembrane helix</keyword>
<evidence type="ECO:0000256" key="2">
    <source>
        <dbReference type="ARBA" id="ARBA00009045"/>
    </source>
</evidence>
<dbReference type="EC" id="3.4.21.105" evidence="9"/>
<dbReference type="InterPro" id="IPR023662">
    <property type="entry name" value="Rhomboid_protease_GlpG"/>
</dbReference>
<protein>
    <recommendedName>
        <fullName evidence="9">Rhomboid protease GlpG</fullName>
        <ecNumber evidence="9">3.4.21.105</ecNumber>
    </recommendedName>
    <alternativeName>
        <fullName evidence="9">Intramembrane serine protease</fullName>
    </alternativeName>
</protein>
<dbReference type="GO" id="GO:0006508">
    <property type="term" value="P:proteolysis"/>
    <property type="evidence" value="ECO:0007669"/>
    <property type="project" value="UniProtKB-UniRule"/>
</dbReference>
<name>A0A379F967_PROVU</name>
<feature type="transmembrane region" description="Helical" evidence="9">
    <location>
        <begin position="98"/>
        <end position="117"/>
    </location>
</feature>
<evidence type="ECO:0000259" key="11">
    <source>
        <dbReference type="Pfam" id="PF12122"/>
    </source>
</evidence>
<comment type="similarity">
    <text evidence="2 9">Belongs to the peptidase S54 family.</text>
</comment>
<organism evidence="12 13">
    <name type="scientific">Proteus vulgaris</name>
    <dbReference type="NCBI Taxonomy" id="585"/>
    <lineage>
        <taxon>Bacteria</taxon>
        <taxon>Pseudomonadati</taxon>
        <taxon>Pseudomonadota</taxon>
        <taxon>Gammaproteobacteria</taxon>
        <taxon>Enterobacterales</taxon>
        <taxon>Morganellaceae</taxon>
        <taxon>Proteus</taxon>
    </lineage>
</organism>
<comment type="function">
    <text evidence="9">Rhomboid-type serine protease that catalyzes intramembrane proteolysis.</text>
</comment>
<reference evidence="12 13" key="1">
    <citation type="submission" date="2018-06" db="EMBL/GenBank/DDBJ databases">
        <authorList>
            <consortium name="Pathogen Informatics"/>
            <person name="Doyle S."/>
        </authorList>
    </citation>
    <scope>NUCLEOTIDE SEQUENCE [LARGE SCALE GENOMIC DNA]</scope>
    <source>
        <strain evidence="12 13">NCTC10376</strain>
    </source>
</reference>
<evidence type="ECO:0000256" key="6">
    <source>
        <dbReference type="ARBA" id="ARBA00022801"/>
    </source>
</evidence>
<feature type="active site" description="Nucleophile" evidence="9">
    <location>
        <position position="203"/>
    </location>
</feature>
<dbReference type="NCBIfam" id="NF008155">
    <property type="entry name" value="PRK10907.1"/>
    <property type="match status" value="1"/>
</dbReference>
<dbReference type="Proteomes" id="UP000254331">
    <property type="component" value="Unassembled WGS sequence"/>
</dbReference>
<sequence length="279" mass="31626">MIHIITLSNPQAADLFVNYMATKGVRIHAKNENQQISLWLEDQHQLEMVEKELNTFLREPFHPRYQAASWQTGNPQNTGIKYRPTFSIKNMVQQSGPLTVLVIILCILVFIWQQVVGDYNVMLYLAWPYEESLNLEVWRYITPAFIHFSLMHIAFNLAMWWYLASQTEQQLGTGKLFVIMLVSALFSNWAQSLFTDSNFGGLSGVVYALIGYVGLTGIRHPEKGIGAPTGLIVFSILWIIAGYMGVLGDSIGNAAHFAGFLIGLLMALWDNRHQLSRRS</sequence>
<evidence type="ECO:0000256" key="1">
    <source>
        <dbReference type="ARBA" id="ARBA00004141"/>
    </source>
</evidence>
<feature type="domain" description="Peptidase S54 rhomboid" evidence="10">
    <location>
        <begin position="136"/>
        <end position="268"/>
    </location>
</feature>
<dbReference type="AlphaFoldDB" id="A0A379F967"/>
<dbReference type="GO" id="GO:0004252">
    <property type="term" value="F:serine-type endopeptidase activity"/>
    <property type="evidence" value="ECO:0007669"/>
    <property type="project" value="UniProtKB-UniRule"/>
</dbReference>
<proteinExistence type="inferred from homology"/>
<keyword evidence="5 9" id="KW-0812">Transmembrane</keyword>
<feature type="domain" description="Peptidase S54 GlpG peptidase N-terminal" evidence="11">
    <location>
        <begin position="1"/>
        <end position="83"/>
    </location>
</feature>
<feature type="transmembrane region" description="Helical" evidence="9">
    <location>
        <begin position="176"/>
        <end position="194"/>
    </location>
</feature>
<dbReference type="InterPro" id="IPR038236">
    <property type="entry name" value="GlpG_N_sf"/>
</dbReference>
<evidence type="ECO:0000256" key="8">
    <source>
        <dbReference type="ARBA" id="ARBA00023136"/>
    </source>
</evidence>
<evidence type="ECO:0000256" key="4">
    <source>
        <dbReference type="ARBA" id="ARBA00022519"/>
    </source>
</evidence>
<dbReference type="SUPFAM" id="SSF144091">
    <property type="entry name" value="Rhomboid-like"/>
    <property type="match status" value="1"/>
</dbReference>
<dbReference type="InterPro" id="IPR050925">
    <property type="entry name" value="Rhomboid_protease_S54"/>
</dbReference>
<evidence type="ECO:0000256" key="7">
    <source>
        <dbReference type="ARBA" id="ARBA00022989"/>
    </source>
</evidence>
<keyword evidence="8 9" id="KW-0472">Membrane</keyword>
<dbReference type="EMBL" id="UGTW01000001">
    <property type="protein sequence ID" value="SUC16167.1"/>
    <property type="molecule type" value="Genomic_DNA"/>
</dbReference>
<keyword evidence="9" id="KW-0720">Serine protease</keyword>
<dbReference type="Pfam" id="PF12122">
    <property type="entry name" value="Rhomboid_N"/>
    <property type="match status" value="1"/>
</dbReference>
<keyword evidence="3 9" id="KW-1003">Cell membrane</keyword>
<dbReference type="InterPro" id="IPR022764">
    <property type="entry name" value="Peptidase_S54_rhomboid_dom"/>
</dbReference>
<evidence type="ECO:0000256" key="9">
    <source>
        <dbReference type="HAMAP-Rule" id="MF_01594"/>
    </source>
</evidence>
<evidence type="ECO:0000256" key="5">
    <source>
        <dbReference type="ARBA" id="ARBA00022692"/>
    </source>
</evidence>
<feature type="transmembrane region" description="Helical" evidence="9">
    <location>
        <begin position="200"/>
        <end position="218"/>
    </location>
</feature>
<evidence type="ECO:0000259" key="10">
    <source>
        <dbReference type="Pfam" id="PF01694"/>
    </source>
</evidence>
<keyword evidence="9 12" id="KW-0645">Protease</keyword>